<dbReference type="GO" id="GO:0045087">
    <property type="term" value="P:innate immune response"/>
    <property type="evidence" value="ECO:0007669"/>
    <property type="project" value="UniProtKB-UniRule"/>
</dbReference>
<dbReference type="GeneTree" id="ENSGT00940000164422"/>
<accession>A0A8C5WCT5</accession>
<evidence type="ECO:0000256" key="16">
    <source>
        <dbReference type="PIRSR" id="PIRSR037595-2"/>
    </source>
</evidence>
<organism evidence="21 22">
    <name type="scientific">Leptobrachium leishanense</name>
    <name type="common">Leishan spiny toad</name>
    <dbReference type="NCBI Taxonomy" id="445787"/>
    <lineage>
        <taxon>Eukaryota</taxon>
        <taxon>Metazoa</taxon>
        <taxon>Chordata</taxon>
        <taxon>Craniata</taxon>
        <taxon>Vertebrata</taxon>
        <taxon>Euteleostomi</taxon>
        <taxon>Amphibia</taxon>
        <taxon>Batrachia</taxon>
        <taxon>Anura</taxon>
        <taxon>Pelobatoidea</taxon>
        <taxon>Megophryidae</taxon>
        <taxon>Leptobrachium</taxon>
    </lineage>
</organism>
<keyword evidence="4" id="KW-0433">Leucine-rich repeat</keyword>
<dbReference type="PROSITE" id="PS50104">
    <property type="entry name" value="TIR"/>
    <property type="match status" value="1"/>
</dbReference>
<keyword evidence="12 15" id="KW-0675">Receptor</keyword>
<keyword evidence="14 15" id="KW-0395">Inflammatory response</keyword>
<sequence length="827" mass="95520">MFPLSGSCLWICFLIVNLAEAKCIINSSSKTADCHGKEFEEVPDNLPNDLRVLDLSYNKLTRINTGDFFFFSDLRVLNLSYNNISSIDNDSFASNTLLGQLSLFNNSLTEMPSQVLEPLMFLEYLDMSNNFYNSSTLGDVFKTFVHLKYLSFGGIMIKKILKDDFVPIKDLELTRFALKTQSSLEEYEAGAYSVVNTSSLWFDIALDGNPSNLPLILNDLKGKSFEKIRFRNLFEFTYYTKDMDLFTGLKEIHVDELIFYRGKFNEYLLQLILNNVQQSNISDLSLLAIDFARSPNSNNTNEDLDGLSLQNLVIKDVTNPDILRFDWTFTWFSNIINLHIINVNFNFVPCDAWLHMSKVEALNVSGNRLQDSFLHNPKCQNGLPTIEMFNASQNVLSSLKMISVLTSQWPKLSHLDLSYNKFGTLNESCTWIANITHLYLHHNVLTVDIFRCLPQTLEYLDMSHSQLERLNLTYFNLANNLRELRLNDNKIKFIPVGWKSFRLESLALQSNSFGVIDRGSFRDLPQLRKLSAGNNPYYCNCELYAFFKEAASNEKLRIADWPNSYYCYHPLNLLDKKIEYFNPGRLQCDVGLVVAITVSITAVIVIICMMLCWRFDVPWYLRATCNIIQSKYRSKNGADNRDYIYHAFISYSYLDADWVRGVLLPRLENGTPPYRLCIHERDFLPGRWIIDNIIENIENSRKVIFVLSRSFVNSEWCNYELYFAHQRNIGQAFNDVILVVKENVTLEDLPKRFCRLRKMLKTKTYLEWPSEQNRQPFFWVQLKTILGRASQTITGQDNFSVISESPVDRPSDSSVVSSTANQTLPTS</sequence>
<dbReference type="SUPFAM" id="SSF52058">
    <property type="entry name" value="L domain-like"/>
    <property type="match status" value="2"/>
</dbReference>
<feature type="disulfide bond" evidence="16">
    <location>
        <begin position="350"/>
        <end position="379"/>
    </location>
</feature>
<dbReference type="Pfam" id="PF13855">
    <property type="entry name" value="LRR_8"/>
    <property type="match status" value="2"/>
</dbReference>
<keyword evidence="5 18" id="KW-0812">Transmembrane</keyword>
<dbReference type="Pfam" id="PF01582">
    <property type="entry name" value="TIR"/>
    <property type="match status" value="1"/>
</dbReference>
<evidence type="ECO:0000256" key="9">
    <source>
        <dbReference type="ARBA" id="ARBA00022989"/>
    </source>
</evidence>
<reference evidence="21" key="1">
    <citation type="submission" date="2025-08" db="UniProtKB">
        <authorList>
            <consortium name="Ensembl"/>
        </authorList>
    </citation>
    <scope>IDENTIFICATION</scope>
</reference>
<dbReference type="Ensembl" id="ENSLLET00000029760.1">
    <property type="protein sequence ID" value="ENSLLEP00000028645.1"/>
    <property type="gene ID" value="ENSLLEG00000018200.1"/>
</dbReference>
<keyword evidence="9 18" id="KW-1133">Transmembrane helix</keyword>
<feature type="disulfide bond" evidence="16">
    <location>
        <begin position="429"/>
        <end position="452"/>
    </location>
</feature>
<proteinExistence type="inferred from homology"/>
<comment type="similarity">
    <text evidence="2 15">Belongs to the Toll-like receptor family.</text>
</comment>
<dbReference type="GO" id="GO:0004888">
    <property type="term" value="F:transmembrane signaling receptor activity"/>
    <property type="evidence" value="ECO:0007669"/>
    <property type="project" value="InterPro"/>
</dbReference>
<dbReference type="FunFam" id="3.40.50.10140:FF:000001">
    <property type="entry name" value="Toll-like receptor 2"/>
    <property type="match status" value="1"/>
</dbReference>
<dbReference type="PANTHER" id="PTHR24365:SF26">
    <property type="entry name" value="TOLL-LIKE RECEPTOR 18"/>
    <property type="match status" value="1"/>
</dbReference>
<evidence type="ECO:0000256" key="15">
    <source>
        <dbReference type="PIRNR" id="PIRNR037595"/>
    </source>
</evidence>
<evidence type="ECO:0000259" key="20">
    <source>
        <dbReference type="PROSITE" id="PS50104"/>
    </source>
</evidence>
<evidence type="ECO:0000256" key="13">
    <source>
        <dbReference type="ARBA" id="ARBA00023180"/>
    </source>
</evidence>
<keyword evidence="11 18" id="KW-0472">Membrane</keyword>
<comment type="subcellular location">
    <subcellularLocation>
        <location evidence="1">Membrane</location>
        <topology evidence="1">Single-pass type I membrane protein</topology>
    </subcellularLocation>
</comment>
<keyword evidence="6 19" id="KW-0732">Signal</keyword>
<evidence type="ECO:0000256" key="4">
    <source>
        <dbReference type="ARBA" id="ARBA00022614"/>
    </source>
</evidence>
<evidence type="ECO:0000256" key="8">
    <source>
        <dbReference type="ARBA" id="ARBA00022859"/>
    </source>
</evidence>
<keyword evidence="3 15" id="KW-0399">Innate immunity</keyword>
<evidence type="ECO:0000256" key="18">
    <source>
        <dbReference type="SAM" id="Phobius"/>
    </source>
</evidence>
<dbReference type="Proteomes" id="UP000694569">
    <property type="component" value="Unplaced"/>
</dbReference>
<evidence type="ECO:0000256" key="12">
    <source>
        <dbReference type="ARBA" id="ARBA00023170"/>
    </source>
</evidence>
<evidence type="ECO:0000256" key="6">
    <source>
        <dbReference type="ARBA" id="ARBA00022729"/>
    </source>
</evidence>
<dbReference type="InterPro" id="IPR017241">
    <property type="entry name" value="Toll-like_receptor"/>
</dbReference>
<evidence type="ECO:0000256" key="19">
    <source>
        <dbReference type="SAM" id="SignalP"/>
    </source>
</evidence>
<dbReference type="InterPro" id="IPR035897">
    <property type="entry name" value="Toll_tir_struct_dom_sf"/>
</dbReference>
<dbReference type="FunFam" id="3.80.10.10:FF:000046">
    <property type="entry name" value="Toll-like receptor 2"/>
    <property type="match status" value="1"/>
</dbReference>
<dbReference type="PIRSF" id="PIRSF037595">
    <property type="entry name" value="Toll-like_receptor"/>
    <property type="match status" value="1"/>
</dbReference>
<keyword evidence="13" id="KW-0325">Glycoprotein</keyword>
<evidence type="ECO:0000256" key="3">
    <source>
        <dbReference type="ARBA" id="ARBA00022588"/>
    </source>
</evidence>
<dbReference type="PANTHER" id="PTHR24365">
    <property type="entry name" value="TOLL-LIKE RECEPTOR"/>
    <property type="match status" value="1"/>
</dbReference>
<feature type="transmembrane region" description="Helical" evidence="18">
    <location>
        <begin position="590"/>
        <end position="613"/>
    </location>
</feature>
<keyword evidence="22" id="KW-1185">Reference proteome</keyword>
<dbReference type="InterPro" id="IPR000157">
    <property type="entry name" value="TIR_dom"/>
</dbReference>
<feature type="signal peptide" evidence="19">
    <location>
        <begin position="1"/>
        <end position="21"/>
    </location>
</feature>
<evidence type="ECO:0000256" key="17">
    <source>
        <dbReference type="SAM" id="MobiDB-lite"/>
    </source>
</evidence>
<feature type="region of interest" description="Disordered" evidence="17">
    <location>
        <begin position="804"/>
        <end position="827"/>
    </location>
</feature>
<dbReference type="Gene3D" id="3.80.10.10">
    <property type="entry name" value="Ribonuclease Inhibitor"/>
    <property type="match status" value="1"/>
</dbReference>
<dbReference type="InterPro" id="IPR032675">
    <property type="entry name" value="LRR_dom_sf"/>
</dbReference>
<name>A0A8C5WCT5_9ANUR</name>
<dbReference type="InterPro" id="IPR003591">
    <property type="entry name" value="Leu-rich_rpt_typical-subtyp"/>
</dbReference>
<dbReference type="PRINTS" id="PR01537">
    <property type="entry name" value="INTRLKN1R1F"/>
</dbReference>
<dbReference type="GO" id="GO:0006954">
    <property type="term" value="P:inflammatory response"/>
    <property type="evidence" value="ECO:0007669"/>
    <property type="project" value="UniProtKB-UniRule"/>
</dbReference>
<dbReference type="AlphaFoldDB" id="A0A8C5WCT5"/>
<keyword evidence="10" id="KW-0520">NAD</keyword>
<dbReference type="SUPFAM" id="SSF52200">
    <property type="entry name" value="Toll/Interleukin receptor TIR domain"/>
    <property type="match status" value="1"/>
</dbReference>
<dbReference type="InterPro" id="IPR001611">
    <property type="entry name" value="Leu-rich_rpt"/>
</dbReference>
<dbReference type="OrthoDB" id="1081807at2759"/>
<dbReference type="GO" id="GO:0005886">
    <property type="term" value="C:plasma membrane"/>
    <property type="evidence" value="ECO:0007669"/>
    <property type="project" value="TreeGrafter"/>
</dbReference>
<dbReference type="SMART" id="SM00255">
    <property type="entry name" value="TIR"/>
    <property type="match status" value="1"/>
</dbReference>
<feature type="chain" id="PRO_5034239868" description="TIR domain-containing protein" evidence="19">
    <location>
        <begin position="22"/>
        <end position="827"/>
    </location>
</feature>
<reference evidence="21" key="2">
    <citation type="submission" date="2025-09" db="UniProtKB">
        <authorList>
            <consortium name="Ensembl"/>
        </authorList>
    </citation>
    <scope>IDENTIFICATION</scope>
</reference>
<evidence type="ECO:0000256" key="2">
    <source>
        <dbReference type="ARBA" id="ARBA00009634"/>
    </source>
</evidence>
<evidence type="ECO:0000256" key="14">
    <source>
        <dbReference type="ARBA" id="ARBA00023198"/>
    </source>
</evidence>
<dbReference type="SMART" id="SM00369">
    <property type="entry name" value="LRR_TYP"/>
    <property type="match status" value="5"/>
</dbReference>
<evidence type="ECO:0000256" key="10">
    <source>
        <dbReference type="ARBA" id="ARBA00023027"/>
    </source>
</evidence>
<evidence type="ECO:0000313" key="22">
    <source>
        <dbReference type="Proteomes" id="UP000694569"/>
    </source>
</evidence>
<evidence type="ECO:0000256" key="5">
    <source>
        <dbReference type="ARBA" id="ARBA00022692"/>
    </source>
</evidence>
<dbReference type="GO" id="GO:0002224">
    <property type="term" value="P:toll-like receptor signaling pathway"/>
    <property type="evidence" value="ECO:0007669"/>
    <property type="project" value="InterPro"/>
</dbReference>
<evidence type="ECO:0000256" key="11">
    <source>
        <dbReference type="ARBA" id="ARBA00023136"/>
    </source>
</evidence>
<protein>
    <recommendedName>
        <fullName evidence="20">TIR domain-containing protein</fullName>
    </recommendedName>
</protein>
<keyword evidence="7" id="KW-0677">Repeat</keyword>
<dbReference type="PROSITE" id="PS51450">
    <property type="entry name" value="LRR"/>
    <property type="match status" value="2"/>
</dbReference>
<keyword evidence="16" id="KW-1015">Disulfide bond</keyword>
<dbReference type="Gene3D" id="3.40.50.10140">
    <property type="entry name" value="Toll/interleukin-1 receptor homology (TIR) domain"/>
    <property type="match status" value="1"/>
</dbReference>
<keyword evidence="8 15" id="KW-0391">Immunity</keyword>
<evidence type="ECO:0000256" key="7">
    <source>
        <dbReference type="ARBA" id="ARBA00022737"/>
    </source>
</evidence>
<evidence type="ECO:0000313" key="21">
    <source>
        <dbReference type="Ensembl" id="ENSLLEP00000028645.1"/>
    </source>
</evidence>
<evidence type="ECO:0000256" key="1">
    <source>
        <dbReference type="ARBA" id="ARBA00004479"/>
    </source>
</evidence>
<feature type="domain" description="TIR" evidence="20">
    <location>
        <begin position="643"/>
        <end position="786"/>
    </location>
</feature>